<dbReference type="EMBL" id="FONQ01000021">
    <property type="protein sequence ID" value="SFF42799.1"/>
    <property type="molecule type" value="Genomic_DNA"/>
</dbReference>
<name>A0A1I2IKE2_9FLAO</name>
<organism evidence="1 2">
    <name type="scientific">Flavobacterium xueshanense</name>
    <dbReference type="NCBI Taxonomy" id="935223"/>
    <lineage>
        <taxon>Bacteria</taxon>
        <taxon>Pseudomonadati</taxon>
        <taxon>Bacteroidota</taxon>
        <taxon>Flavobacteriia</taxon>
        <taxon>Flavobacteriales</taxon>
        <taxon>Flavobacteriaceae</taxon>
        <taxon>Flavobacterium</taxon>
    </lineage>
</organism>
<sequence>MKQKLSIKQTYHDVLFMASSHQNKEKKFHINPTQFKIILKLIQYEKTDKNITYQNKHIAKHIYQAESTVKDAIEEIRNKGYITSELKKYNNRLGFKTKRTINLDWDFIQRLFDEHVLKDSNIETTSSTPKEIISKTSIIDTDEIDPVIIEDIIDPLKFEKVPSTIVKILRTKEEITTTTEVAPVTINKILIEETLLMTEVNSDKKIREELEERFDIVKRKMAKNNQFERYNEIIDLEKISDQYTSDEINYFLDNYENKKEDN</sequence>
<accession>A0A1I2IKE2</accession>
<dbReference type="Gene3D" id="1.10.10.10">
    <property type="entry name" value="Winged helix-like DNA-binding domain superfamily/Winged helix DNA-binding domain"/>
    <property type="match status" value="1"/>
</dbReference>
<dbReference type="RefSeq" id="WP_091208778.1">
    <property type="nucleotide sequence ID" value="NZ_FONQ01000021.1"/>
</dbReference>
<dbReference type="OrthoDB" id="9799747at2"/>
<dbReference type="AlphaFoldDB" id="A0A1I2IKE2"/>
<gene>
    <name evidence="1" type="ORF">SAMN04488131_12146</name>
</gene>
<reference evidence="2" key="1">
    <citation type="submission" date="2016-10" db="EMBL/GenBank/DDBJ databases">
        <authorList>
            <person name="Varghese N."/>
            <person name="Submissions S."/>
        </authorList>
    </citation>
    <scope>NUCLEOTIDE SEQUENCE [LARGE SCALE GENOMIC DNA]</scope>
    <source>
        <strain evidence="2">CGMCC 1.9227</strain>
    </source>
</reference>
<proteinExistence type="predicted"/>
<dbReference type="Proteomes" id="UP000198596">
    <property type="component" value="Unassembled WGS sequence"/>
</dbReference>
<protein>
    <recommendedName>
        <fullName evidence="3">Helix-turn-helix domain-containing protein</fullName>
    </recommendedName>
</protein>
<dbReference type="InterPro" id="IPR036388">
    <property type="entry name" value="WH-like_DNA-bd_sf"/>
</dbReference>
<evidence type="ECO:0000313" key="1">
    <source>
        <dbReference type="EMBL" id="SFF42799.1"/>
    </source>
</evidence>
<evidence type="ECO:0008006" key="3">
    <source>
        <dbReference type="Google" id="ProtNLM"/>
    </source>
</evidence>
<evidence type="ECO:0000313" key="2">
    <source>
        <dbReference type="Proteomes" id="UP000198596"/>
    </source>
</evidence>
<keyword evidence="2" id="KW-1185">Reference proteome</keyword>